<dbReference type="EMBL" id="LJHD01000244">
    <property type="protein sequence ID" value="ONI40162.1"/>
    <property type="molecule type" value="Genomic_DNA"/>
</dbReference>
<comment type="caution">
    <text evidence="1">The sequence shown here is derived from an EMBL/GenBank/DDBJ whole genome shotgun (WGS) entry which is preliminary data.</text>
</comment>
<proteinExistence type="predicted"/>
<keyword evidence="2" id="KW-1185">Reference proteome</keyword>
<reference evidence="1" key="1">
    <citation type="submission" date="2016-08" db="EMBL/GenBank/DDBJ databases">
        <authorList>
            <person name="Ngugi D.K."/>
            <person name="Miyake S."/>
            <person name="Stingl U."/>
        </authorList>
    </citation>
    <scope>NUCLEOTIDE SEQUENCE</scope>
    <source>
        <strain evidence="1">SCG-D08WGA-EpuloA1</strain>
    </source>
</reference>
<gene>
    <name evidence="1" type="ORF">AN640_01370</name>
</gene>
<sequence>MNVLKILNNNAILAVDSNALEYVFLGNGIGFKNKANTPVVQVANFKKYKIENDIKYKEVVEKVDIKYLEITSQILELVKQTFKEVDTTVLLPLADHIAFAVERIKKDIEIINPFTQDIKLLFPQEFLIAKKSAELIEQAFKVDINEDEISYITLHITSAISSKHVSLPLKMVEVIKQFISQLEIEYNMNINYNSLSYHRLITHIKYLVSRMYYSEKLNLDMNEYTRSNFPFSYDKATELVNLLEKTLGEPIMELEVGYLAINIEKLIQSTLNHS</sequence>
<organism evidence="1 2">
    <name type="scientific">Candidatus Epulonipiscium fishelsonii</name>
    <dbReference type="NCBI Taxonomy" id="77094"/>
    <lineage>
        <taxon>Bacteria</taxon>
        <taxon>Bacillati</taxon>
        <taxon>Bacillota</taxon>
        <taxon>Clostridia</taxon>
        <taxon>Lachnospirales</taxon>
        <taxon>Lachnospiraceae</taxon>
        <taxon>Candidatus Epulonipiscium</taxon>
    </lineage>
</organism>
<evidence type="ECO:0000313" key="1">
    <source>
        <dbReference type="EMBL" id="ONI40162.1"/>
    </source>
</evidence>
<evidence type="ECO:0000313" key="2">
    <source>
        <dbReference type="Proteomes" id="UP000188637"/>
    </source>
</evidence>
<name>A0ACC8XC53_9FIRM</name>
<dbReference type="Proteomes" id="UP000188637">
    <property type="component" value="Unassembled WGS sequence"/>
</dbReference>
<protein>
    <submittedName>
        <fullName evidence="1">Uncharacterized protein</fullName>
    </submittedName>
</protein>
<accession>A0ACC8XC53</accession>